<evidence type="ECO:0000259" key="2">
    <source>
        <dbReference type="SMART" id="SM00922"/>
    </source>
</evidence>
<proteinExistence type="predicted"/>
<evidence type="ECO:0000313" key="3">
    <source>
        <dbReference type="EMBL" id="QBI53712.1"/>
    </source>
</evidence>
<keyword evidence="1" id="KW-0479">Metal-binding</keyword>
<sequence>MSPTEPATLARITGIDATLVRLPLVHSQARGAAGDRPRFVRHALVRVCDEVGTCGWGEVPLIDDDGWRLLVDDYAPALLRHTWIRPTETAGAWADLPWVPTVAAGLDTACWDLWSRQRGTPLSSALGGDRTAFTAGSTVDRQSSAEMLVLEVNRQVGSGYRRVRLEVGPGWDTDVVHTVQESFPFLVLQVDAGGRYTESQADLDALRALDDYGLVAIEEPFARGDLDAHARLQRELRTPVALSTSVDSLETLDRAVRAEAAGALSLRPSLLGGLTPARRAHDRAADAGWDVWCGWDGESGVGRAALAALASLPGVSLPSEAPGAGGRFSRDTVRPPVRAHEGITPIPLTHAGLGHEIDTREVRRFAVDSVRLGEGGPADAPA</sequence>
<dbReference type="InterPro" id="IPR029017">
    <property type="entry name" value="Enolase-like_N"/>
</dbReference>
<dbReference type="Pfam" id="PF13378">
    <property type="entry name" value="MR_MLE_C"/>
    <property type="match status" value="1"/>
</dbReference>
<feature type="domain" description="Mandelate racemase/muconate lactonizing enzyme C-terminal" evidence="2">
    <location>
        <begin position="145"/>
        <end position="239"/>
    </location>
</feature>
<dbReference type="Gene3D" id="3.20.20.120">
    <property type="entry name" value="Enolase-like C-terminal domain"/>
    <property type="match status" value="1"/>
</dbReference>
<evidence type="ECO:0000313" key="4">
    <source>
        <dbReference type="Proteomes" id="UP000292235"/>
    </source>
</evidence>
<dbReference type="PANTHER" id="PTHR48073:SF5">
    <property type="entry name" value="O-SUCCINYLBENZOATE SYNTHASE"/>
    <property type="match status" value="1"/>
</dbReference>
<dbReference type="SUPFAM" id="SSF51604">
    <property type="entry name" value="Enolase C-terminal domain-like"/>
    <property type="match status" value="1"/>
</dbReference>
<dbReference type="KEGG" id="strr:EKD16_09620"/>
<gene>
    <name evidence="3" type="primary">menC</name>
    <name evidence="3" type="ORF">EKD16_09620</name>
</gene>
<dbReference type="Gene3D" id="3.30.390.10">
    <property type="entry name" value="Enolase-like, N-terminal domain"/>
    <property type="match status" value="1"/>
</dbReference>
<keyword evidence="3" id="KW-0456">Lyase</keyword>
<dbReference type="PANTHER" id="PTHR48073">
    <property type="entry name" value="O-SUCCINYLBENZOATE SYNTHASE-RELATED"/>
    <property type="match status" value="1"/>
</dbReference>
<dbReference type="InterPro" id="IPR013342">
    <property type="entry name" value="Mandelate_racemase_C"/>
</dbReference>
<keyword evidence="4" id="KW-1185">Reference proteome</keyword>
<dbReference type="OrthoDB" id="9774531at2"/>
<dbReference type="InterPro" id="IPR029065">
    <property type="entry name" value="Enolase_C-like"/>
</dbReference>
<name>A0A4V0ZJJ6_9ACTN</name>
<dbReference type="SMART" id="SM00922">
    <property type="entry name" value="MR_MLE"/>
    <property type="match status" value="1"/>
</dbReference>
<accession>A0A4V0ZJJ6</accession>
<dbReference type="EMBL" id="CP036455">
    <property type="protein sequence ID" value="QBI53712.1"/>
    <property type="molecule type" value="Genomic_DNA"/>
</dbReference>
<organism evidence="3 4">
    <name type="scientific">Streptomonospora litoralis</name>
    <dbReference type="NCBI Taxonomy" id="2498135"/>
    <lineage>
        <taxon>Bacteria</taxon>
        <taxon>Bacillati</taxon>
        <taxon>Actinomycetota</taxon>
        <taxon>Actinomycetes</taxon>
        <taxon>Streptosporangiales</taxon>
        <taxon>Nocardiopsidaceae</taxon>
        <taxon>Streptomonospora</taxon>
    </lineage>
</organism>
<dbReference type="AlphaFoldDB" id="A0A4V0ZJJ6"/>
<reference evidence="3 4" key="1">
    <citation type="submission" date="2019-02" db="EMBL/GenBank/DDBJ databases">
        <authorList>
            <person name="Khodamoradi S."/>
            <person name="Hahnke R.L."/>
            <person name="Kaempfer P."/>
            <person name="Schumann P."/>
            <person name="Rohde M."/>
            <person name="Steinert M."/>
            <person name="Luzhetskyy A."/>
            <person name="Wink J."/>
            <person name="Ruckert C."/>
        </authorList>
    </citation>
    <scope>NUCLEOTIDE SEQUENCE [LARGE SCALE GENOMIC DNA]</scope>
    <source>
        <strain evidence="3 4">M2</strain>
    </source>
</reference>
<dbReference type="SUPFAM" id="SSF54826">
    <property type="entry name" value="Enolase N-terminal domain-like"/>
    <property type="match status" value="1"/>
</dbReference>
<dbReference type="InterPro" id="IPR036849">
    <property type="entry name" value="Enolase-like_C_sf"/>
</dbReference>
<protein>
    <submittedName>
        <fullName evidence="3">O-succinylbenzoate synthase</fullName>
        <ecNumber evidence="3">4.2.1.113</ecNumber>
    </submittedName>
</protein>
<dbReference type="GO" id="GO:0043748">
    <property type="term" value="F:O-succinylbenzoate synthase activity"/>
    <property type="evidence" value="ECO:0007669"/>
    <property type="project" value="UniProtKB-EC"/>
</dbReference>
<dbReference type="GO" id="GO:0046872">
    <property type="term" value="F:metal ion binding"/>
    <property type="evidence" value="ECO:0007669"/>
    <property type="project" value="UniProtKB-KW"/>
</dbReference>
<dbReference type="EC" id="4.2.1.113" evidence="3"/>
<evidence type="ECO:0000256" key="1">
    <source>
        <dbReference type="ARBA" id="ARBA00022723"/>
    </source>
</evidence>
<dbReference type="RefSeq" id="WP_131098027.1">
    <property type="nucleotide sequence ID" value="NZ_CP036455.1"/>
</dbReference>
<dbReference type="Proteomes" id="UP000292235">
    <property type="component" value="Chromosome"/>
</dbReference>